<dbReference type="GeneID" id="34455845"/>
<dbReference type="RefSeq" id="XP_022403651.1">
    <property type="nucleotide sequence ID" value="XM_022539584.1"/>
</dbReference>
<protein>
    <submittedName>
        <fullName evidence="1">Uncharacterized protein</fullName>
    </submittedName>
</protein>
<dbReference type="Proteomes" id="UP000184300">
    <property type="component" value="Unassembled WGS sequence"/>
</dbReference>
<name>A0A1L9VST4_ASPGL</name>
<evidence type="ECO:0000313" key="2">
    <source>
        <dbReference type="Proteomes" id="UP000184300"/>
    </source>
</evidence>
<sequence length="57" mass="6655">MRRVVRVPLFVFSLSCYSDGRFLIVFALCHVICMFMRFPVTIVCMISTSLLCMYLPK</sequence>
<reference evidence="2" key="1">
    <citation type="journal article" date="2017" name="Genome Biol.">
        <title>Comparative genomics reveals high biological diversity and specific adaptations in the industrially and medically important fungal genus Aspergillus.</title>
        <authorList>
            <person name="de Vries R.P."/>
            <person name="Riley R."/>
            <person name="Wiebenga A."/>
            <person name="Aguilar-Osorio G."/>
            <person name="Amillis S."/>
            <person name="Uchima C.A."/>
            <person name="Anderluh G."/>
            <person name="Asadollahi M."/>
            <person name="Askin M."/>
            <person name="Barry K."/>
            <person name="Battaglia E."/>
            <person name="Bayram O."/>
            <person name="Benocci T."/>
            <person name="Braus-Stromeyer S.A."/>
            <person name="Caldana C."/>
            <person name="Canovas D."/>
            <person name="Cerqueira G.C."/>
            <person name="Chen F."/>
            <person name="Chen W."/>
            <person name="Choi C."/>
            <person name="Clum A."/>
            <person name="Dos Santos R.A."/>
            <person name="Damasio A.R."/>
            <person name="Diallinas G."/>
            <person name="Emri T."/>
            <person name="Fekete E."/>
            <person name="Flipphi M."/>
            <person name="Freyberg S."/>
            <person name="Gallo A."/>
            <person name="Gournas C."/>
            <person name="Habgood R."/>
            <person name="Hainaut M."/>
            <person name="Harispe M.L."/>
            <person name="Henrissat B."/>
            <person name="Hilden K.S."/>
            <person name="Hope R."/>
            <person name="Hossain A."/>
            <person name="Karabika E."/>
            <person name="Karaffa L."/>
            <person name="Karanyi Z."/>
            <person name="Krasevec N."/>
            <person name="Kuo A."/>
            <person name="Kusch H."/>
            <person name="LaButti K."/>
            <person name="Lagendijk E.L."/>
            <person name="Lapidus A."/>
            <person name="Levasseur A."/>
            <person name="Lindquist E."/>
            <person name="Lipzen A."/>
            <person name="Logrieco A.F."/>
            <person name="MacCabe A."/>
            <person name="Maekelae M.R."/>
            <person name="Malavazi I."/>
            <person name="Melin P."/>
            <person name="Meyer V."/>
            <person name="Mielnichuk N."/>
            <person name="Miskei M."/>
            <person name="Molnar A.P."/>
            <person name="Mule G."/>
            <person name="Ngan C.Y."/>
            <person name="Orejas M."/>
            <person name="Orosz E."/>
            <person name="Ouedraogo J.P."/>
            <person name="Overkamp K.M."/>
            <person name="Park H.-S."/>
            <person name="Perrone G."/>
            <person name="Piumi F."/>
            <person name="Punt P.J."/>
            <person name="Ram A.F."/>
            <person name="Ramon A."/>
            <person name="Rauscher S."/>
            <person name="Record E."/>
            <person name="Riano-Pachon D.M."/>
            <person name="Robert V."/>
            <person name="Roehrig J."/>
            <person name="Ruller R."/>
            <person name="Salamov A."/>
            <person name="Salih N.S."/>
            <person name="Samson R.A."/>
            <person name="Sandor E."/>
            <person name="Sanguinetti M."/>
            <person name="Schuetze T."/>
            <person name="Sepcic K."/>
            <person name="Shelest E."/>
            <person name="Sherlock G."/>
            <person name="Sophianopoulou V."/>
            <person name="Squina F.M."/>
            <person name="Sun H."/>
            <person name="Susca A."/>
            <person name="Todd R.B."/>
            <person name="Tsang A."/>
            <person name="Unkles S.E."/>
            <person name="van de Wiele N."/>
            <person name="van Rossen-Uffink D."/>
            <person name="Oliveira J.V."/>
            <person name="Vesth T.C."/>
            <person name="Visser J."/>
            <person name="Yu J.-H."/>
            <person name="Zhou M."/>
            <person name="Andersen M.R."/>
            <person name="Archer D.B."/>
            <person name="Baker S.E."/>
            <person name="Benoit I."/>
            <person name="Brakhage A.A."/>
            <person name="Braus G.H."/>
            <person name="Fischer R."/>
            <person name="Frisvad J.C."/>
            <person name="Goldman G.H."/>
            <person name="Houbraken J."/>
            <person name="Oakley B."/>
            <person name="Pocsi I."/>
            <person name="Scazzocchio C."/>
            <person name="Seiboth B."/>
            <person name="vanKuyk P.A."/>
            <person name="Wortman J."/>
            <person name="Dyer P.S."/>
            <person name="Grigoriev I.V."/>
        </authorList>
    </citation>
    <scope>NUCLEOTIDE SEQUENCE [LARGE SCALE GENOMIC DNA]</scope>
    <source>
        <strain evidence="2">CBS 516.65</strain>
    </source>
</reference>
<dbReference type="AlphaFoldDB" id="A0A1L9VST4"/>
<dbReference type="VEuPathDB" id="FungiDB:ASPGLDRAFT_1111672"/>
<evidence type="ECO:0000313" key="1">
    <source>
        <dbReference type="EMBL" id="OJJ86962.1"/>
    </source>
</evidence>
<accession>A0A1L9VST4</accession>
<proteinExistence type="predicted"/>
<keyword evidence="2" id="KW-1185">Reference proteome</keyword>
<gene>
    <name evidence="1" type="ORF">ASPGLDRAFT_1111672</name>
</gene>
<dbReference type="EMBL" id="KV878891">
    <property type="protein sequence ID" value="OJJ86962.1"/>
    <property type="molecule type" value="Genomic_DNA"/>
</dbReference>
<organism evidence="1 2">
    <name type="scientific">Aspergillus glaucus CBS 516.65</name>
    <dbReference type="NCBI Taxonomy" id="1160497"/>
    <lineage>
        <taxon>Eukaryota</taxon>
        <taxon>Fungi</taxon>
        <taxon>Dikarya</taxon>
        <taxon>Ascomycota</taxon>
        <taxon>Pezizomycotina</taxon>
        <taxon>Eurotiomycetes</taxon>
        <taxon>Eurotiomycetidae</taxon>
        <taxon>Eurotiales</taxon>
        <taxon>Aspergillaceae</taxon>
        <taxon>Aspergillus</taxon>
        <taxon>Aspergillus subgen. Aspergillus</taxon>
    </lineage>
</organism>